<proteinExistence type="predicted"/>
<feature type="signal peptide" evidence="1">
    <location>
        <begin position="1"/>
        <end position="20"/>
    </location>
</feature>
<evidence type="ECO:0000256" key="1">
    <source>
        <dbReference type="SAM" id="SignalP"/>
    </source>
</evidence>
<evidence type="ECO:0008006" key="4">
    <source>
        <dbReference type="Google" id="ProtNLM"/>
    </source>
</evidence>
<evidence type="ECO:0000313" key="3">
    <source>
        <dbReference type="Proteomes" id="UP000886742"/>
    </source>
</evidence>
<dbReference type="Proteomes" id="UP000886742">
    <property type="component" value="Unassembled WGS sequence"/>
</dbReference>
<dbReference type="EMBL" id="DVJI01000012">
    <property type="protein sequence ID" value="HIS71027.1"/>
    <property type="molecule type" value="Genomic_DNA"/>
</dbReference>
<sequence>MARFILMTMFAGLVVFNVHAATTDETVVYDNFQTIYTETPVQSYYAYPDDPNFIPETEFMNRADSLDYDFNIEEARQFETMLHPGVSFADRPMIICRNFGCTRLNDRITRTFLFNSLANMFMMNEYSRVYICEADPFSRDCLQSGISFPVRSGIANALVKIPKATISQVNVSTGLSKATVSMTYEFLVNGIARTCEPTIMDIVVPINSQATLSNREFTCNMTSDGLSNVSLLVSIDYIDLDYGILGGYYSLGMQGPTTGGGTGYALFKTEFTTGGMQFRAAVTGEDDIAGANSMMTIQPGEYAVEPLKK</sequence>
<protein>
    <recommendedName>
        <fullName evidence="4">Adhesin</fullName>
    </recommendedName>
</protein>
<dbReference type="AlphaFoldDB" id="A0A9D1FGI7"/>
<accession>A0A9D1FGI7</accession>
<organism evidence="2 3">
    <name type="scientific">Candidatus Enterousia intestinigallinarum</name>
    <dbReference type="NCBI Taxonomy" id="2840790"/>
    <lineage>
        <taxon>Bacteria</taxon>
        <taxon>Pseudomonadati</taxon>
        <taxon>Pseudomonadota</taxon>
        <taxon>Alphaproteobacteria</taxon>
        <taxon>Candidatus Enterousia</taxon>
    </lineage>
</organism>
<keyword evidence="1" id="KW-0732">Signal</keyword>
<reference evidence="2" key="1">
    <citation type="submission" date="2020-10" db="EMBL/GenBank/DDBJ databases">
        <authorList>
            <person name="Gilroy R."/>
        </authorList>
    </citation>
    <scope>NUCLEOTIDE SEQUENCE</scope>
    <source>
        <strain evidence="2">ChiGjej3B3-5194</strain>
    </source>
</reference>
<feature type="chain" id="PRO_5038832926" description="Adhesin" evidence="1">
    <location>
        <begin position="21"/>
        <end position="309"/>
    </location>
</feature>
<comment type="caution">
    <text evidence="2">The sequence shown here is derived from an EMBL/GenBank/DDBJ whole genome shotgun (WGS) entry which is preliminary data.</text>
</comment>
<reference evidence="2" key="2">
    <citation type="journal article" date="2021" name="PeerJ">
        <title>Extensive microbial diversity within the chicken gut microbiome revealed by metagenomics and culture.</title>
        <authorList>
            <person name="Gilroy R."/>
            <person name="Ravi A."/>
            <person name="Getino M."/>
            <person name="Pursley I."/>
            <person name="Horton D.L."/>
            <person name="Alikhan N.F."/>
            <person name="Baker D."/>
            <person name="Gharbi K."/>
            <person name="Hall N."/>
            <person name="Watson M."/>
            <person name="Adriaenssens E.M."/>
            <person name="Foster-Nyarko E."/>
            <person name="Jarju S."/>
            <person name="Secka A."/>
            <person name="Antonio M."/>
            <person name="Oren A."/>
            <person name="Chaudhuri R.R."/>
            <person name="La Ragione R."/>
            <person name="Hildebrand F."/>
            <person name="Pallen M.J."/>
        </authorList>
    </citation>
    <scope>NUCLEOTIDE SEQUENCE</scope>
    <source>
        <strain evidence="2">ChiGjej3B3-5194</strain>
    </source>
</reference>
<gene>
    <name evidence="2" type="ORF">IAD02_03515</name>
</gene>
<name>A0A9D1FGI7_9PROT</name>
<evidence type="ECO:0000313" key="2">
    <source>
        <dbReference type="EMBL" id="HIS71027.1"/>
    </source>
</evidence>